<dbReference type="RefSeq" id="XP_007836913.1">
    <property type="nucleotide sequence ID" value="XM_007838722.1"/>
</dbReference>
<accession>W3WW92</accession>
<dbReference type="KEGG" id="pfy:PFICI_10141"/>
<dbReference type="HOGENOM" id="CLU_015092_2_0_1"/>
<keyword evidence="3" id="KW-1185">Reference proteome</keyword>
<dbReference type="AlphaFoldDB" id="W3WW92"/>
<feature type="transmembrane region" description="Helical" evidence="1">
    <location>
        <begin position="73"/>
        <end position="101"/>
    </location>
</feature>
<evidence type="ECO:0000313" key="3">
    <source>
        <dbReference type="Proteomes" id="UP000030651"/>
    </source>
</evidence>
<dbReference type="InterPro" id="IPR021514">
    <property type="entry name" value="DUF3176"/>
</dbReference>
<keyword evidence="1" id="KW-0472">Membrane</keyword>
<dbReference type="eggNOG" id="ENOG502SP41">
    <property type="taxonomic scope" value="Eukaryota"/>
</dbReference>
<dbReference type="EMBL" id="KI912115">
    <property type="protein sequence ID" value="ETS78079.1"/>
    <property type="molecule type" value="Genomic_DNA"/>
</dbReference>
<feature type="transmembrane region" description="Helical" evidence="1">
    <location>
        <begin position="485"/>
        <end position="507"/>
    </location>
</feature>
<sequence length="562" mass="61010">MMKQSSVPMVHTRYVPVQEHGSFEPQQSFEPNRRPILGWIWEILSLLACFGCLAAVVVILVMMKDQPLSKWTFIMSINATVALFITASKAAAMFSVGACLAQSKWFHLAKSPKKLRDLDLFEEASRGPMGALGLLYLTGFKIGFAVAIGALATLLALGVDTFGQLVVDVSGTRPVEVNDGKASFGYTHMYDSGVLTQATNGGLTVETSTIDTSMQGAIYKALYNVSTQPVFNCPSQCVWPDSYISLGFAADCADVTAETQATRVEIDENGPIWYNMTTPGNISIHVGYSQTSFLTLAQVEALDLLKAVEKGMPYTEPTSISSEFVRVALVNATIDNVNSADVGIYPDGWNVYECSIRVAAYNYSDISTSGNDFIGVPIAIPLTSGTILGTELTFNKSGLPSLTVQGRDLKAINNLFTSDRFSGTTYSGESYPDDDTGMSAVLRKADLSKLFDGLATSMTDQLRSGFNLTAEGLTVQTETYVRINWQWMSLPFVVLAAALVLLLSTIVRSFDRRPLWKSSVTAFLYHDVTFNGGPAAVLQSKVQSVKELEKLTKRTKGAVSSY</sequence>
<dbReference type="GeneID" id="19275154"/>
<protein>
    <submittedName>
        <fullName evidence="2">Uncharacterized protein</fullName>
    </submittedName>
</protein>
<dbReference type="PANTHER" id="PTHR35394">
    <property type="entry name" value="DUF3176 DOMAIN-CONTAINING PROTEIN"/>
    <property type="match status" value="1"/>
</dbReference>
<name>W3WW92_PESFW</name>
<dbReference type="InParanoid" id="W3WW92"/>
<organism evidence="2 3">
    <name type="scientific">Pestalotiopsis fici (strain W106-1 / CGMCC3.15140)</name>
    <dbReference type="NCBI Taxonomy" id="1229662"/>
    <lineage>
        <taxon>Eukaryota</taxon>
        <taxon>Fungi</taxon>
        <taxon>Dikarya</taxon>
        <taxon>Ascomycota</taxon>
        <taxon>Pezizomycotina</taxon>
        <taxon>Sordariomycetes</taxon>
        <taxon>Xylariomycetidae</taxon>
        <taxon>Amphisphaeriales</taxon>
        <taxon>Sporocadaceae</taxon>
        <taxon>Pestalotiopsis</taxon>
    </lineage>
</organism>
<keyword evidence="1" id="KW-1133">Transmembrane helix</keyword>
<reference evidence="3" key="1">
    <citation type="journal article" date="2015" name="BMC Genomics">
        <title>Genomic and transcriptomic analysis of the endophytic fungus Pestalotiopsis fici reveals its lifestyle and high potential for synthesis of natural products.</title>
        <authorList>
            <person name="Wang X."/>
            <person name="Zhang X."/>
            <person name="Liu L."/>
            <person name="Xiang M."/>
            <person name="Wang W."/>
            <person name="Sun X."/>
            <person name="Che Y."/>
            <person name="Guo L."/>
            <person name="Liu G."/>
            <person name="Guo L."/>
            <person name="Wang C."/>
            <person name="Yin W.B."/>
            <person name="Stadler M."/>
            <person name="Zhang X."/>
            <person name="Liu X."/>
        </authorList>
    </citation>
    <scope>NUCLEOTIDE SEQUENCE [LARGE SCALE GENOMIC DNA]</scope>
    <source>
        <strain evidence="3">W106-1 / CGMCC3.15140</strain>
    </source>
</reference>
<feature type="transmembrane region" description="Helical" evidence="1">
    <location>
        <begin position="134"/>
        <end position="157"/>
    </location>
</feature>
<evidence type="ECO:0000256" key="1">
    <source>
        <dbReference type="SAM" id="Phobius"/>
    </source>
</evidence>
<dbReference type="PANTHER" id="PTHR35394:SF5">
    <property type="entry name" value="DUF3176 DOMAIN-CONTAINING PROTEIN"/>
    <property type="match status" value="1"/>
</dbReference>
<dbReference type="Pfam" id="PF11374">
    <property type="entry name" value="DUF3176"/>
    <property type="match status" value="1"/>
</dbReference>
<keyword evidence="1" id="KW-0812">Transmembrane</keyword>
<dbReference type="OrthoDB" id="5376804at2759"/>
<dbReference type="Proteomes" id="UP000030651">
    <property type="component" value="Unassembled WGS sequence"/>
</dbReference>
<dbReference type="OMA" id="SMQGAIY"/>
<proteinExistence type="predicted"/>
<gene>
    <name evidence="2" type="ORF">PFICI_10141</name>
</gene>
<evidence type="ECO:0000313" key="2">
    <source>
        <dbReference type="EMBL" id="ETS78079.1"/>
    </source>
</evidence>
<feature type="transmembrane region" description="Helical" evidence="1">
    <location>
        <begin position="36"/>
        <end position="61"/>
    </location>
</feature>